<dbReference type="AlphaFoldDB" id="A0A0W0Y039"/>
<dbReference type="OrthoDB" id="5650221at2"/>
<reference evidence="4 5" key="1">
    <citation type="submission" date="2015-11" db="EMBL/GenBank/DDBJ databases">
        <title>Genomic analysis of 38 Legionella species identifies large and diverse effector repertoires.</title>
        <authorList>
            <person name="Burstein D."/>
            <person name="Amaro F."/>
            <person name="Zusman T."/>
            <person name="Lifshitz Z."/>
            <person name="Cohen O."/>
            <person name="Gilbert J.A."/>
            <person name="Pupko T."/>
            <person name="Shuman H.A."/>
            <person name="Segal G."/>
        </authorList>
    </citation>
    <scope>NUCLEOTIDE SEQUENCE [LARGE SCALE GENOMIC DNA]</scope>
    <source>
        <strain evidence="4 5">CDC#1442-AUS-E</strain>
    </source>
</reference>
<feature type="short sequence motif" description="GXSXG" evidence="2">
    <location>
        <begin position="338"/>
        <end position="342"/>
    </location>
</feature>
<keyword evidence="2 4" id="KW-0378">Hydrolase</keyword>
<evidence type="ECO:0000259" key="3">
    <source>
        <dbReference type="PROSITE" id="PS51635"/>
    </source>
</evidence>
<dbReference type="STRING" id="45073.Lqui_1388"/>
<dbReference type="Pfam" id="PF01734">
    <property type="entry name" value="Patatin"/>
    <property type="match status" value="1"/>
</dbReference>
<dbReference type="SUPFAM" id="SSF52151">
    <property type="entry name" value="FabD/lysophospholipase-like"/>
    <property type="match status" value="1"/>
</dbReference>
<dbReference type="PATRIC" id="fig|45073.5.peg.1463"/>
<keyword evidence="5" id="KW-1185">Reference proteome</keyword>
<dbReference type="PANTHER" id="PTHR46394">
    <property type="entry name" value="ANNEXIN"/>
    <property type="match status" value="1"/>
</dbReference>
<feature type="short sequence motif" description="DGA/G" evidence="2">
    <location>
        <begin position="500"/>
        <end position="502"/>
    </location>
</feature>
<dbReference type="NCBIfam" id="NF043045">
    <property type="entry name" value="T4SS_VpdC"/>
    <property type="match status" value="1"/>
</dbReference>
<dbReference type="InterPro" id="IPR049988">
    <property type="entry name" value="T4SS_VpdC"/>
</dbReference>
<dbReference type="CDD" id="cd07207">
    <property type="entry name" value="Pat_ExoU_VipD_like"/>
    <property type="match status" value="1"/>
</dbReference>
<gene>
    <name evidence="4" type="primary">rssA</name>
    <name evidence="4" type="ORF">Lqui_1388</name>
</gene>
<dbReference type="RefSeq" id="WP_058507504.1">
    <property type="nucleotide sequence ID" value="NZ_CAAAIK010000005.1"/>
</dbReference>
<dbReference type="InterPro" id="IPR052580">
    <property type="entry name" value="Lipid_Hydrolase"/>
</dbReference>
<keyword evidence="1 2" id="KW-0443">Lipid metabolism</keyword>
<evidence type="ECO:0000313" key="4">
    <source>
        <dbReference type="EMBL" id="KTD50063.1"/>
    </source>
</evidence>
<feature type="active site" description="Proton acceptor" evidence="2">
    <location>
        <position position="500"/>
    </location>
</feature>
<protein>
    <submittedName>
        <fullName evidence="4">Esterase of the alpha-beta hydrolase superfamily protein</fullName>
    </submittedName>
</protein>
<evidence type="ECO:0000313" key="5">
    <source>
        <dbReference type="Proteomes" id="UP000054618"/>
    </source>
</evidence>
<dbReference type="GO" id="GO:0016042">
    <property type="term" value="P:lipid catabolic process"/>
    <property type="evidence" value="ECO:0007669"/>
    <property type="project" value="UniProtKB-UniRule"/>
</dbReference>
<comment type="caution">
    <text evidence="2">Lacks conserved residue(s) required for the propagation of feature annotation.</text>
</comment>
<sequence>MDRDQVLKELISQNSVFHPNIQLLKKFVLIAYYGWLRINGQSPDNKFSLADYLFDEEKIIIDYNGLSDKSRKKFNHWFWKSHANNAHRAFLSDAATTDYRGYTAEVGLSWWGRIINWIFYRKKSYQWPLSPVELTFDYQLNGLEICKGQYGLLVGLNQFCTTKQINKYHQPGDQQEEPLLNTKRLRLTDDMVESLSSLDIENQEYDSILNSPHPFSVHVRDPKKRMKAMFEYRKVERFITSPAWYQRLWQRLVNSYTEKKESVKPEKKRSKPNTFHPVLKKDKAEVFQHPDTGEILIIEKRPEIDTMVFCGGGAKIFAHVGAYKAFQDSGIQPSKFAGSSAGAIMAILCYLGYSWSEILTFFQQFKEENIVHYNIDSSGISDTDALKAALDFMIIKKVDQILYDYELTAGKEKAKVLRNQVFERGVISFESLKRLKEGYPSCCLGEELIVTATNKEKRKTVYFSYEHSPHKEVSKAGAMSSSFPIVFKPTLLPDGNTYNDGGILSNLPTEAFSDDKTTFLKSEHENCLKLVAFQFDNGPERRILNRFVHRIYRENFLWNWVYGLLTGVRDPVSGWEQDRLKLLHYSGQTVLIPIGNVSATQFDISAEDQDKLFKKGYKAAKRYIDTRYQFSENGAENAEYLHVKFSGIEEAIYYSCFRGNRDWFEELAKLGLRQCMSDKKIEQLREMYFTTAEREKKDPVKTTKNSGGLFDSQLPKVVEKKTVKTNMRIFQSIYPIFLDIPYGWIKKSSDLSLYKDGRHANSAHSPLRALHSLNLIKGETHILFRIFVELLKNKTEKNINELCRQFKILEQSLLHKNELNQVALFGQWDLLPHQVNRILKLCENKAWAALAMLCESLKNGEEPLQEIVREGELQEMDSTKDYWQINSPKEPTPTDHWYEHACSYTISA</sequence>
<dbReference type="InterPro" id="IPR016035">
    <property type="entry name" value="Acyl_Trfase/lysoPLipase"/>
</dbReference>
<feature type="active site" description="Nucleophile" evidence="2">
    <location>
        <position position="340"/>
    </location>
</feature>
<dbReference type="EMBL" id="LNYS01000008">
    <property type="protein sequence ID" value="KTD50063.1"/>
    <property type="molecule type" value="Genomic_DNA"/>
</dbReference>
<accession>A0A0W0Y039</accession>
<name>A0A0W0Y039_9GAMM</name>
<dbReference type="Proteomes" id="UP000054618">
    <property type="component" value="Unassembled WGS sequence"/>
</dbReference>
<feature type="domain" description="PNPLA" evidence="3">
    <location>
        <begin position="307"/>
        <end position="513"/>
    </location>
</feature>
<dbReference type="InterPro" id="IPR002641">
    <property type="entry name" value="PNPLA_dom"/>
</dbReference>
<dbReference type="PROSITE" id="PS51635">
    <property type="entry name" value="PNPLA"/>
    <property type="match status" value="1"/>
</dbReference>
<evidence type="ECO:0000256" key="2">
    <source>
        <dbReference type="PROSITE-ProRule" id="PRU01161"/>
    </source>
</evidence>
<dbReference type="Gene3D" id="3.40.1090.10">
    <property type="entry name" value="Cytosolic phospholipase A2 catalytic domain"/>
    <property type="match status" value="2"/>
</dbReference>
<organism evidence="4 5">
    <name type="scientific">Legionella quinlivanii</name>
    <dbReference type="NCBI Taxonomy" id="45073"/>
    <lineage>
        <taxon>Bacteria</taxon>
        <taxon>Pseudomonadati</taxon>
        <taxon>Pseudomonadota</taxon>
        <taxon>Gammaproteobacteria</taxon>
        <taxon>Legionellales</taxon>
        <taxon>Legionellaceae</taxon>
        <taxon>Legionella</taxon>
    </lineage>
</organism>
<dbReference type="GO" id="GO:0016787">
    <property type="term" value="F:hydrolase activity"/>
    <property type="evidence" value="ECO:0007669"/>
    <property type="project" value="UniProtKB-UniRule"/>
</dbReference>
<comment type="caution">
    <text evidence="4">The sequence shown here is derived from an EMBL/GenBank/DDBJ whole genome shotgun (WGS) entry which is preliminary data.</text>
</comment>
<proteinExistence type="predicted"/>
<keyword evidence="2" id="KW-0442">Lipid degradation</keyword>
<dbReference type="PANTHER" id="PTHR46394:SF1">
    <property type="entry name" value="PNPLA DOMAIN-CONTAINING PROTEIN"/>
    <property type="match status" value="1"/>
</dbReference>
<evidence type="ECO:0000256" key="1">
    <source>
        <dbReference type="ARBA" id="ARBA00023098"/>
    </source>
</evidence>